<feature type="region of interest" description="Disordered" evidence="1">
    <location>
        <begin position="79"/>
        <end position="99"/>
    </location>
</feature>
<evidence type="ECO:0000313" key="4">
    <source>
        <dbReference type="Proteomes" id="UP000307562"/>
    </source>
</evidence>
<keyword evidence="4" id="KW-1185">Reference proteome</keyword>
<dbReference type="RefSeq" id="WP_006185864.1">
    <property type="nucleotide sequence ID" value="NZ_CP040637.1"/>
</dbReference>
<sequence length="99" mass="10657">MTRLRTAVPAPIRRNYALTFGIALLVLGVSVGIIGYKGTVLIQADIEQRVTEDSGTVTAQEAKKLETWNEKNRLTANMLSRSGPVAGGDEAVIDDDLSQ</sequence>
<protein>
    <recommendedName>
        <fullName evidence="5">Chemotaxis protein</fullName>
    </recommendedName>
</protein>
<proteinExistence type="predicted"/>
<dbReference type="GeneID" id="96155809"/>
<keyword evidence="2" id="KW-1133">Transmembrane helix</keyword>
<evidence type="ECO:0000313" key="3">
    <source>
        <dbReference type="EMBL" id="QCW03087.1"/>
    </source>
</evidence>
<evidence type="ECO:0000256" key="1">
    <source>
        <dbReference type="SAM" id="MobiDB-lite"/>
    </source>
</evidence>
<reference evidence="4" key="1">
    <citation type="submission" date="2019-05" db="EMBL/GenBank/DDBJ databases">
        <title>Complete Genome Sequence and Methylation Pattern of the Halophilic Archaeon Natrinema pallidum BOL6-1.</title>
        <authorList>
            <person name="DasSarma P."/>
            <person name="DasSarma B.P."/>
            <person name="DasSarma S.L."/>
            <person name="Martinez F.L."/>
            <person name="Guzman D."/>
            <person name="Roberts R.J."/>
            <person name="DasSarma S."/>
        </authorList>
    </citation>
    <scope>NUCLEOTIDE SEQUENCE [LARGE SCALE GENOMIC DNA]</scope>
    <source>
        <strain evidence="4">BOL6-1</strain>
    </source>
</reference>
<keyword evidence="2" id="KW-0472">Membrane</keyword>
<keyword evidence="2" id="KW-0812">Transmembrane</keyword>
<evidence type="ECO:0008006" key="5">
    <source>
        <dbReference type="Google" id="ProtNLM"/>
    </source>
</evidence>
<accession>A0A4P9TEM1</accession>
<dbReference type="EMBL" id="CP040637">
    <property type="protein sequence ID" value="QCW03087.1"/>
    <property type="molecule type" value="Genomic_DNA"/>
</dbReference>
<organism evidence="3 4">
    <name type="scientific">Natrinema pallidum</name>
    <dbReference type="NCBI Taxonomy" id="69527"/>
    <lineage>
        <taxon>Archaea</taxon>
        <taxon>Methanobacteriati</taxon>
        <taxon>Methanobacteriota</taxon>
        <taxon>Stenosarchaea group</taxon>
        <taxon>Halobacteria</taxon>
        <taxon>Halobacteriales</taxon>
        <taxon>Natrialbaceae</taxon>
        <taxon>Natrinema</taxon>
    </lineage>
</organism>
<name>A0A4P9TEM1_9EURY</name>
<dbReference type="Proteomes" id="UP000307562">
    <property type="component" value="Chromosome"/>
</dbReference>
<gene>
    <name evidence="3" type="ORF">FGF80_07490</name>
</gene>
<evidence type="ECO:0000256" key="2">
    <source>
        <dbReference type="SAM" id="Phobius"/>
    </source>
</evidence>
<feature type="transmembrane region" description="Helical" evidence="2">
    <location>
        <begin position="16"/>
        <end position="36"/>
    </location>
</feature>
<dbReference type="AlphaFoldDB" id="A0A4P9TEM1"/>
<dbReference type="KEGG" id="npl:FGF80_07490"/>